<evidence type="ECO:0000256" key="1">
    <source>
        <dbReference type="ARBA" id="ARBA00004651"/>
    </source>
</evidence>
<accession>A0ABT8RWB2</accession>
<evidence type="ECO:0000256" key="6">
    <source>
        <dbReference type="ARBA" id="ARBA00023136"/>
    </source>
</evidence>
<keyword evidence="4 7" id="KW-0812">Transmembrane</keyword>
<comment type="similarity">
    <text evidence="7">Belongs to the binding-protein-dependent transport system permease family.</text>
</comment>
<evidence type="ECO:0000256" key="4">
    <source>
        <dbReference type="ARBA" id="ARBA00022692"/>
    </source>
</evidence>
<feature type="transmembrane region" description="Helical" evidence="7">
    <location>
        <begin position="253"/>
        <end position="274"/>
    </location>
</feature>
<dbReference type="Gene3D" id="1.10.3720.10">
    <property type="entry name" value="MetI-like"/>
    <property type="match status" value="1"/>
</dbReference>
<comment type="caution">
    <text evidence="9">The sequence shown here is derived from an EMBL/GenBank/DDBJ whole genome shotgun (WGS) entry which is preliminary data.</text>
</comment>
<keyword evidence="3" id="KW-1003">Cell membrane</keyword>
<dbReference type="InterPro" id="IPR035906">
    <property type="entry name" value="MetI-like_sf"/>
</dbReference>
<evidence type="ECO:0000256" key="5">
    <source>
        <dbReference type="ARBA" id="ARBA00022989"/>
    </source>
</evidence>
<keyword evidence="2 7" id="KW-0813">Transport</keyword>
<gene>
    <name evidence="9" type="ORF">Q2T77_00270</name>
</gene>
<reference evidence="9" key="1">
    <citation type="submission" date="2023-06" db="EMBL/GenBank/DDBJ databases">
        <authorList>
            <person name="Jiang Y."/>
            <person name="Liu Q."/>
        </authorList>
    </citation>
    <scope>NUCLEOTIDE SEQUENCE</scope>
    <source>
        <strain evidence="9">CGMCC 1.12090</strain>
    </source>
</reference>
<dbReference type="CDD" id="cd06261">
    <property type="entry name" value="TM_PBP2"/>
    <property type="match status" value="1"/>
</dbReference>
<protein>
    <submittedName>
        <fullName evidence="9">ABC transporter permease</fullName>
    </submittedName>
</protein>
<sequence length="325" mass="35467">MSSFILRRLLHAIPLLLAVVVLNFLLIAFTPGDPITLLVGDFPAPPEYLDQMRREFGLDQPVWVQLLRYLAKVAQGDFGYSFANQQPVSTLIFERLGATLELTLSALAFASVMGILFGVVAARAATRPGRGLVDSAIQGASSAGYAIPDFWLGQLLILVFAIWLGWLPSQGNNPVRGTLPGFDGFVQHLSYLVLPALALSLRYLTLITRITRAAMLEVMNADFILASRSRGASEWTVVVVHALRNAAAPVLTVIGYNVGFVLAGSALIEAVFAWPGIGRLLYESISKRDYPVMLAILLMVSVTVVIANLVTDIIHRWIDPRIERA</sequence>
<feature type="transmembrane region" description="Helical" evidence="7">
    <location>
        <begin position="12"/>
        <end position="30"/>
    </location>
</feature>
<feature type="transmembrane region" description="Helical" evidence="7">
    <location>
        <begin position="185"/>
        <end position="205"/>
    </location>
</feature>
<keyword evidence="6 7" id="KW-0472">Membrane</keyword>
<feature type="transmembrane region" description="Helical" evidence="7">
    <location>
        <begin position="102"/>
        <end position="122"/>
    </location>
</feature>
<evidence type="ECO:0000313" key="9">
    <source>
        <dbReference type="EMBL" id="MDO1530705.1"/>
    </source>
</evidence>
<feature type="domain" description="ABC transmembrane type-1" evidence="8">
    <location>
        <begin position="96"/>
        <end position="311"/>
    </location>
</feature>
<dbReference type="PANTHER" id="PTHR43163:SF9">
    <property type="entry name" value="ABC TRANSPORTER PERMEASE PROTEIN"/>
    <property type="match status" value="1"/>
</dbReference>
<comment type="subcellular location">
    <subcellularLocation>
        <location evidence="1 7">Cell membrane</location>
        <topology evidence="1 7">Multi-pass membrane protein</topology>
    </subcellularLocation>
</comment>
<organism evidence="9 10">
    <name type="scientific">Variovorax ginsengisoli</name>
    <dbReference type="NCBI Taxonomy" id="363844"/>
    <lineage>
        <taxon>Bacteria</taxon>
        <taxon>Pseudomonadati</taxon>
        <taxon>Pseudomonadota</taxon>
        <taxon>Betaproteobacteria</taxon>
        <taxon>Burkholderiales</taxon>
        <taxon>Comamonadaceae</taxon>
        <taxon>Variovorax</taxon>
    </lineage>
</organism>
<proteinExistence type="inferred from homology"/>
<dbReference type="PROSITE" id="PS50928">
    <property type="entry name" value="ABC_TM1"/>
    <property type="match status" value="1"/>
</dbReference>
<evidence type="ECO:0000259" key="8">
    <source>
        <dbReference type="PROSITE" id="PS50928"/>
    </source>
</evidence>
<dbReference type="SUPFAM" id="SSF161098">
    <property type="entry name" value="MetI-like"/>
    <property type="match status" value="1"/>
</dbReference>
<evidence type="ECO:0000256" key="3">
    <source>
        <dbReference type="ARBA" id="ARBA00022475"/>
    </source>
</evidence>
<name>A0ABT8RWB2_9BURK</name>
<evidence type="ECO:0000313" key="10">
    <source>
        <dbReference type="Proteomes" id="UP001169027"/>
    </source>
</evidence>
<dbReference type="PANTHER" id="PTHR43163">
    <property type="entry name" value="DIPEPTIDE TRANSPORT SYSTEM PERMEASE PROTEIN DPPB-RELATED"/>
    <property type="match status" value="1"/>
</dbReference>
<feature type="transmembrane region" description="Helical" evidence="7">
    <location>
        <begin position="143"/>
        <end position="165"/>
    </location>
</feature>
<evidence type="ECO:0000256" key="2">
    <source>
        <dbReference type="ARBA" id="ARBA00022448"/>
    </source>
</evidence>
<evidence type="ECO:0000256" key="7">
    <source>
        <dbReference type="RuleBase" id="RU363032"/>
    </source>
</evidence>
<dbReference type="InterPro" id="IPR000515">
    <property type="entry name" value="MetI-like"/>
</dbReference>
<dbReference type="RefSeq" id="WP_301802230.1">
    <property type="nucleotide sequence ID" value="NZ_JAUJZH010000001.1"/>
</dbReference>
<dbReference type="Proteomes" id="UP001169027">
    <property type="component" value="Unassembled WGS sequence"/>
</dbReference>
<keyword evidence="5 7" id="KW-1133">Transmembrane helix</keyword>
<dbReference type="Pfam" id="PF19300">
    <property type="entry name" value="BPD_transp_1_N"/>
    <property type="match status" value="1"/>
</dbReference>
<dbReference type="EMBL" id="JAUKVY010000001">
    <property type="protein sequence ID" value="MDO1530705.1"/>
    <property type="molecule type" value="Genomic_DNA"/>
</dbReference>
<feature type="transmembrane region" description="Helical" evidence="7">
    <location>
        <begin position="294"/>
        <end position="314"/>
    </location>
</feature>
<dbReference type="InterPro" id="IPR045621">
    <property type="entry name" value="BPD_transp_1_N"/>
</dbReference>
<keyword evidence="10" id="KW-1185">Reference proteome</keyword>
<dbReference type="Pfam" id="PF00528">
    <property type="entry name" value="BPD_transp_1"/>
    <property type="match status" value="1"/>
</dbReference>